<dbReference type="Proteomes" id="UP001597033">
    <property type="component" value="Unassembled WGS sequence"/>
</dbReference>
<evidence type="ECO:0000313" key="1">
    <source>
        <dbReference type="EMBL" id="MFD1043160.1"/>
    </source>
</evidence>
<accession>A0ABW3LZ38</accession>
<keyword evidence="2" id="KW-1185">Reference proteome</keyword>
<dbReference type="EMBL" id="JBHTKN010000008">
    <property type="protein sequence ID" value="MFD1043160.1"/>
    <property type="molecule type" value="Genomic_DNA"/>
</dbReference>
<comment type="caution">
    <text evidence="1">The sequence shown here is derived from an EMBL/GenBank/DDBJ whole genome shotgun (WGS) entry which is preliminary data.</text>
</comment>
<evidence type="ECO:0000313" key="2">
    <source>
        <dbReference type="Proteomes" id="UP001597033"/>
    </source>
</evidence>
<name>A0ABW3LZ38_9GAMM</name>
<organism evidence="1 2">
    <name type="scientific">Pseudoxanthomonas kaohsiungensis</name>
    <dbReference type="NCBI Taxonomy" id="283923"/>
    <lineage>
        <taxon>Bacteria</taxon>
        <taxon>Pseudomonadati</taxon>
        <taxon>Pseudomonadota</taxon>
        <taxon>Gammaproteobacteria</taxon>
        <taxon>Lysobacterales</taxon>
        <taxon>Lysobacteraceae</taxon>
        <taxon>Pseudoxanthomonas</taxon>
    </lineage>
</organism>
<reference evidence="2" key="1">
    <citation type="journal article" date="2019" name="Int. J. Syst. Evol. Microbiol.">
        <title>The Global Catalogue of Microorganisms (GCM) 10K type strain sequencing project: providing services to taxonomists for standard genome sequencing and annotation.</title>
        <authorList>
            <consortium name="The Broad Institute Genomics Platform"/>
            <consortium name="The Broad Institute Genome Sequencing Center for Infectious Disease"/>
            <person name="Wu L."/>
            <person name="Ma J."/>
        </authorList>
    </citation>
    <scope>NUCLEOTIDE SEQUENCE [LARGE SCALE GENOMIC DNA]</scope>
    <source>
        <strain evidence="2">CCUG 55854</strain>
    </source>
</reference>
<sequence>MAQNTVLAPPTAEQLVQQLVAWNKNPNGDGAGSTNPAGPEYAIVQGVDLDEMVERLHAASIMGRGLFRAAAVRVTAAGEYALLAPRRGRGKSKEQAMPLPAELAGIQVCDCEDFRALAP</sequence>
<proteinExistence type="predicted"/>
<gene>
    <name evidence="1" type="ORF">ACFQ2N_12475</name>
</gene>
<dbReference type="RefSeq" id="WP_162377113.1">
    <property type="nucleotide sequence ID" value="NZ_JBHTKN010000008.1"/>
</dbReference>
<protein>
    <submittedName>
        <fullName evidence="1">Uncharacterized protein</fullName>
    </submittedName>
</protein>